<keyword evidence="1" id="KW-0145">Chemotaxis</keyword>
<protein>
    <recommendedName>
        <fullName evidence="4">Chemotaxis protein CheD</fullName>
    </recommendedName>
</protein>
<dbReference type="InterPro" id="IPR038592">
    <property type="entry name" value="CheD-like_sf"/>
</dbReference>
<evidence type="ECO:0000313" key="3">
    <source>
        <dbReference type="EMBL" id="KKM45447.1"/>
    </source>
</evidence>
<evidence type="ECO:0000256" key="2">
    <source>
        <dbReference type="ARBA" id="ARBA00022801"/>
    </source>
</evidence>
<keyword evidence="2" id="KW-0378">Hydrolase</keyword>
<dbReference type="InterPro" id="IPR011324">
    <property type="entry name" value="Cytotoxic_necrot_fac-like_cat"/>
</dbReference>
<dbReference type="InterPro" id="IPR005659">
    <property type="entry name" value="Chemorcpt_Glu_NH3ase_CheD"/>
</dbReference>
<dbReference type="SUPFAM" id="SSF64438">
    <property type="entry name" value="CNF1/YfiH-like putative cysteine hydrolases"/>
    <property type="match status" value="1"/>
</dbReference>
<dbReference type="CDD" id="cd16352">
    <property type="entry name" value="CheD"/>
    <property type="match status" value="1"/>
</dbReference>
<dbReference type="PANTHER" id="PTHR35147">
    <property type="entry name" value="CHEMORECEPTOR GLUTAMINE DEAMIDASE CHED-RELATED"/>
    <property type="match status" value="1"/>
</dbReference>
<reference evidence="3" key="1">
    <citation type="journal article" date="2015" name="Nature">
        <title>Complex archaea that bridge the gap between prokaryotes and eukaryotes.</title>
        <authorList>
            <person name="Spang A."/>
            <person name="Saw J.H."/>
            <person name="Jorgensen S.L."/>
            <person name="Zaremba-Niedzwiedzka K."/>
            <person name="Martijn J."/>
            <person name="Lind A.E."/>
            <person name="van Eijk R."/>
            <person name="Schleper C."/>
            <person name="Guy L."/>
            <person name="Ettema T.J."/>
        </authorList>
    </citation>
    <scope>NUCLEOTIDE SEQUENCE</scope>
</reference>
<organism evidence="3">
    <name type="scientific">marine sediment metagenome</name>
    <dbReference type="NCBI Taxonomy" id="412755"/>
    <lineage>
        <taxon>unclassified sequences</taxon>
        <taxon>metagenomes</taxon>
        <taxon>ecological metagenomes</taxon>
    </lineage>
</organism>
<dbReference type="GO" id="GO:0050568">
    <property type="term" value="F:protein-glutamine glutaminase activity"/>
    <property type="evidence" value="ECO:0007669"/>
    <property type="project" value="InterPro"/>
</dbReference>
<dbReference type="PANTHER" id="PTHR35147:SF1">
    <property type="entry name" value="CHEMORECEPTOR GLUTAMINE DEAMIDASE CHED-RELATED"/>
    <property type="match status" value="1"/>
</dbReference>
<gene>
    <name evidence="3" type="ORF">LCGC14_1560860</name>
</gene>
<feature type="non-terminal residue" evidence="3">
    <location>
        <position position="99"/>
    </location>
</feature>
<dbReference type="GO" id="GO:0006935">
    <property type="term" value="P:chemotaxis"/>
    <property type="evidence" value="ECO:0007669"/>
    <property type="project" value="UniProtKB-KW"/>
</dbReference>
<dbReference type="Gene3D" id="3.30.1330.200">
    <property type="match status" value="1"/>
</dbReference>
<accession>A0A0F9LNB0</accession>
<comment type="caution">
    <text evidence="3">The sequence shown here is derived from an EMBL/GenBank/DDBJ whole genome shotgun (WGS) entry which is preliminary data.</text>
</comment>
<name>A0A0F9LNB0_9ZZZZ</name>
<sequence length="99" mass="10581">MKHVVGVADMKVCSEPEDIIVTHALGSCLGITAHDPVARVGGMLHVMMPMSHINPERAKANPYMFVDTGVPAFFRELYAAGAKKGRLTVKVAGGANVHR</sequence>
<dbReference type="AlphaFoldDB" id="A0A0F9LNB0"/>
<evidence type="ECO:0008006" key="4">
    <source>
        <dbReference type="Google" id="ProtNLM"/>
    </source>
</evidence>
<proteinExistence type="predicted"/>
<dbReference type="EMBL" id="LAZR01012055">
    <property type="protein sequence ID" value="KKM45447.1"/>
    <property type="molecule type" value="Genomic_DNA"/>
</dbReference>
<evidence type="ECO:0000256" key="1">
    <source>
        <dbReference type="ARBA" id="ARBA00022500"/>
    </source>
</evidence>
<dbReference type="Pfam" id="PF03975">
    <property type="entry name" value="CheD"/>
    <property type="match status" value="1"/>
</dbReference>